<dbReference type="InterPro" id="IPR051202">
    <property type="entry name" value="Peptidase_C40"/>
</dbReference>
<dbReference type="HOGENOM" id="CLU_016043_8_1_9"/>
<keyword evidence="2" id="KW-0645">Protease</keyword>
<keyword evidence="4" id="KW-0788">Thiol protease</keyword>
<comment type="similarity">
    <text evidence="1">Belongs to the peptidase C40 family.</text>
</comment>
<gene>
    <name evidence="6" type="ORF">VN24_11900</name>
</gene>
<dbReference type="PANTHER" id="PTHR47053:SF1">
    <property type="entry name" value="MUREIN DD-ENDOPEPTIDASE MEPH-RELATED"/>
    <property type="match status" value="1"/>
</dbReference>
<protein>
    <recommendedName>
        <fullName evidence="5">NlpC/P60 domain-containing protein</fullName>
    </recommendedName>
</protein>
<dbReference type="GO" id="GO:0006508">
    <property type="term" value="P:proteolysis"/>
    <property type="evidence" value="ECO:0007669"/>
    <property type="project" value="UniProtKB-KW"/>
</dbReference>
<dbReference type="PANTHER" id="PTHR47053">
    <property type="entry name" value="MUREIN DD-ENDOPEPTIDASE MEPH-RELATED"/>
    <property type="match status" value="1"/>
</dbReference>
<name>A0A0D5NS12_9BACL</name>
<dbReference type="Proteomes" id="UP000032633">
    <property type="component" value="Chromosome"/>
</dbReference>
<dbReference type="InterPro" id="IPR038765">
    <property type="entry name" value="Papain-like_cys_pep_sf"/>
</dbReference>
<feature type="domain" description="NlpC/P60" evidence="5">
    <location>
        <begin position="28"/>
        <end position="156"/>
    </location>
</feature>
<dbReference type="InterPro" id="IPR000064">
    <property type="entry name" value="NLP_P60_dom"/>
</dbReference>
<dbReference type="PATRIC" id="fig|1126833.4.peg.2603"/>
<proteinExistence type="inferred from homology"/>
<keyword evidence="3" id="KW-0378">Hydrolase</keyword>
<evidence type="ECO:0000313" key="7">
    <source>
        <dbReference type="Proteomes" id="UP000032633"/>
    </source>
</evidence>
<dbReference type="EMBL" id="CP011058">
    <property type="protein sequence ID" value="AJY77678.1"/>
    <property type="molecule type" value="Genomic_DNA"/>
</dbReference>
<dbReference type="SUPFAM" id="SSF54001">
    <property type="entry name" value="Cysteine proteinases"/>
    <property type="match status" value="1"/>
</dbReference>
<reference evidence="7" key="2">
    <citation type="submission" date="2015-03" db="EMBL/GenBank/DDBJ databases">
        <title>Genome sequence of Paenibacillus beijingensis strain DSM 24997T.</title>
        <authorList>
            <person name="Kwak Y."/>
            <person name="Shin J.-H."/>
        </authorList>
    </citation>
    <scope>NUCLEOTIDE SEQUENCE [LARGE SCALE GENOMIC DNA]</scope>
    <source>
        <strain evidence="7">DSM 24997</strain>
    </source>
</reference>
<evidence type="ECO:0000313" key="6">
    <source>
        <dbReference type="EMBL" id="AJY77678.1"/>
    </source>
</evidence>
<dbReference type="STRING" id="1126833.VN24_11900"/>
<organism evidence="6 7">
    <name type="scientific">Paenibacillus beijingensis</name>
    <dbReference type="NCBI Taxonomy" id="1126833"/>
    <lineage>
        <taxon>Bacteria</taxon>
        <taxon>Bacillati</taxon>
        <taxon>Bacillota</taxon>
        <taxon>Bacilli</taxon>
        <taxon>Bacillales</taxon>
        <taxon>Paenibacillaceae</taxon>
        <taxon>Paenibacillus</taxon>
    </lineage>
</organism>
<dbReference type="GO" id="GO:0008234">
    <property type="term" value="F:cysteine-type peptidase activity"/>
    <property type="evidence" value="ECO:0007669"/>
    <property type="project" value="UniProtKB-KW"/>
</dbReference>
<dbReference type="KEGG" id="pbj:VN24_11900"/>
<dbReference type="PROSITE" id="PS51935">
    <property type="entry name" value="NLPC_P60"/>
    <property type="match status" value="1"/>
</dbReference>
<evidence type="ECO:0000256" key="4">
    <source>
        <dbReference type="ARBA" id="ARBA00022807"/>
    </source>
</evidence>
<dbReference type="Gene3D" id="3.90.1720.10">
    <property type="entry name" value="endopeptidase domain like (from Nostoc punctiforme)"/>
    <property type="match status" value="1"/>
</dbReference>
<sequence>MPGTNGAIGLHHAGEGFAGQLRSLSVTSVDKDELIRYAKTFLGVPYDFGTGSYEDTKKFDCSSFVRHVYDHFGIDLPRTSRSQAQVGQTVDEDDLEPGDLMFFYTPGRYESNRIVGHVGMYAGDGQIIQTYGRPGVTISEFDDYWRKRFLHAKRIVD</sequence>
<dbReference type="Pfam" id="PF00877">
    <property type="entry name" value="NLPC_P60"/>
    <property type="match status" value="1"/>
</dbReference>
<dbReference type="AlphaFoldDB" id="A0A0D5NS12"/>
<evidence type="ECO:0000256" key="2">
    <source>
        <dbReference type="ARBA" id="ARBA00022670"/>
    </source>
</evidence>
<evidence type="ECO:0000256" key="1">
    <source>
        <dbReference type="ARBA" id="ARBA00007074"/>
    </source>
</evidence>
<accession>A0A0D5NS12</accession>
<evidence type="ECO:0000256" key="3">
    <source>
        <dbReference type="ARBA" id="ARBA00022801"/>
    </source>
</evidence>
<keyword evidence="7" id="KW-1185">Reference proteome</keyword>
<reference evidence="6 7" key="1">
    <citation type="journal article" date="2015" name="J. Biotechnol.">
        <title>Complete genome sequence of Paenibacillus beijingensis 7188(T) (=DSM 24997(T)), a novel rhizobacterium from jujube garden soil.</title>
        <authorList>
            <person name="Kwak Y."/>
            <person name="Shin J.H."/>
        </authorList>
    </citation>
    <scope>NUCLEOTIDE SEQUENCE [LARGE SCALE GENOMIC DNA]</scope>
    <source>
        <strain evidence="6 7">DSM 24997</strain>
    </source>
</reference>
<evidence type="ECO:0000259" key="5">
    <source>
        <dbReference type="PROSITE" id="PS51935"/>
    </source>
</evidence>